<accession>A0A811UUF5</accession>
<comment type="caution">
    <text evidence="1">The sequence shown here is derived from an EMBL/GenBank/DDBJ whole genome shotgun (WGS) entry which is preliminary data.</text>
</comment>
<dbReference type="AlphaFoldDB" id="A0A811UUF5"/>
<keyword evidence="2" id="KW-1185">Reference proteome</keyword>
<proteinExistence type="predicted"/>
<evidence type="ECO:0000313" key="2">
    <source>
        <dbReference type="Proteomes" id="UP000606786"/>
    </source>
</evidence>
<gene>
    <name evidence="1" type="ORF">CCAP1982_LOCUS11282</name>
</gene>
<reference evidence="1" key="1">
    <citation type="submission" date="2020-11" db="EMBL/GenBank/DDBJ databases">
        <authorList>
            <person name="Whitehead M."/>
        </authorList>
    </citation>
    <scope>NUCLEOTIDE SEQUENCE</scope>
    <source>
        <strain evidence="1">EGII</strain>
    </source>
</reference>
<protein>
    <submittedName>
        <fullName evidence="1">(Mediterranean fruit fly) hypothetical protein</fullName>
    </submittedName>
</protein>
<dbReference type="Proteomes" id="UP000606786">
    <property type="component" value="Unassembled WGS sequence"/>
</dbReference>
<name>A0A811UUF5_CERCA</name>
<organism evidence="1 2">
    <name type="scientific">Ceratitis capitata</name>
    <name type="common">Mediterranean fruit fly</name>
    <name type="synonym">Tephritis capitata</name>
    <dbReference type="NCBI Taxonomy" id="7213"/>
    <lineage>
        <taxon>Eukaryota</taxon>
        <taxon>Metazoa</taxon>
        <taxon>Ecdysozoa</taxon>
        <taxon>Arthropoda</taxon>
        <taxon>Hexapoda</taxon>
        <taxon>Insecta</taxon>
        <taxon>Pterygota</taxon>
        <taxon>Neoptera</taxon>
        <taxon>Endopterygota</taxon>
        <taxon>Diptera</taxon>
        <taxon>Brachycera</taxon>
        <taxon>Muscomorpha</taxon>
        <taxon>Tephritoidea</taxon>
        <taxon>Tephritidae</taxon>
        <taxon>Ceratitis</taxon>
        <taxon>Ceratitis</taxon>
    </lineage>
</organism>
<dbReference type="EMBL" id="CAJHJT010000034">
    <property type="protein sequence ID" value="CAD7002812.1"/>
    <property type="molecule type" value="Genomic_DNA"/>
</dbReference>
<evidence type="ECO:0000313" key="1">
    <source>
        <dbReference type="EMBL" id="CAD7002812.1"/>
    </source>
</evidence>
<sequence length="131" mass="15291">MYFIPLRRLARNEFIFRIPARARRWPLTLFTFPKFLSEFVCASTGARIRYQRWLIIASARSPNLSSLRRFQLSFFAQFCTYARSVLTLCCVFRSSTTLKISFIVVFQWGDLWNSALLNPGPKGTLLTKHSN</sequence>